<dbReference type="Pfam" id="PF03108">
    <property type="entry name" value="DBD_Tnp_Mut"/>
    <property type="match status" value="1"/>
</dbReference>
<organism evidence="2 3">
    <name type="scientific">Escallonia herrerae</name>
    <dbReference type="NCBI Taxonomy" id="1293975"/>
    <lineage>
        <taxon>Eukaryota</taxon>
        <taxon>Viridiplantae</taxon>
        <taxon>Streptophyta</taxon>
        <taxon>Embryophyta</taxon>
        <taxon>Tracheophyta</taxon>
        <taxon>Spermatophyta</taxon>
        <taxon>Magnoliopsida</taxon>
        <taxon>eudicotyledons</taxon>
        <taxon>Gunneridae</taxon>
        <taxon>Pentapetalae</taxon>
        <taxon>asterids</taxon>
        <taxon>campanulids</taxon>
        <taxon>Escalloniales</taxon>
        <taxon>Escalloniaceae</taxon>
        <taxon>Escallonia</taxon>
    </lineage>
</organism>
<keyword evidence="3" id="KW-1185">Reference proteome</keyword>
<evidence type="ECO:0000313" key="2">
    <source>
        <dbReference type="EMBL" id="KAK3002120.1"/>
    </source>
</evidence>
<sequence length="255" mass="27507">MIGISRNLAFVIEELDEYGNVVLPEVGLKLALYQPTIVALNTQDQLTMGALENLSRVTGTTIGGAKNGSSSQCAPTQYDVGAEHVAGSEGVTEGHNKGAELVTVTAQHTEGDEHVLAVREHNEAHEHSVVHSGGVPLGHNEGNASVAHNMGASGGNPYIEVGMIFANNKVFKDVVKQYSINKARPIKFTKNMRTKIRVVCKSEDCGWFVYASAHDKSISVQIKTAGEKHTCGRQHINRAAGSKWLAKKYMDRFVG</sequence>
<evidence type="ECO:0000259" key="1">
    <source>
        <dbReference type="Pfam" id="PF03108"/>
    </source>
</evidence>
<feature type="domain" description="Transposase MuDR plant" evidence="1">
    <location>
        <begin position="160"/>
        <end position="220"/>
    </location>
</feature>
<dbReference type="AlphaFoldDB" id="A0AA88V7Q4"/>
<reference evidence="2" key="1">
    <citation type="submission" date="2022-12" db="EMBL/GenBank/DDBJ databases">
        <title>Draft genome assemblies for two species of Escallonia (Escalloniales).</title>
        <authorList>
            <person name="Chanderbali A."/>
            <person name="Dervinis C."/>
            <person name="Anghel I."/>
            <person name="Soltis D."/>
            <person name="Soltis P."/>
            <person name="Zapata F."/>
        </authorList>
    </citation>
    <scope>NUCLEOTIDE SEQUENCE</scope>
    <source>
        <strain evidence="2">UCBG64.0493</strain>
        <tissue evidence="2">Leaf</tissue>
    </source>
</reference>
<evidence type="ECO:0000313" key="3">
    <source>
        <dbReference type="Proteomes" id="UP001188597"/>
    </source>
</evidence>
<accession>A0AA88V7Q4</accession>
<proteinExistence type="predicted"/>
<comment type="caution">
    <text evidence="2">The sequence shown here is derived from an EMBL/GenBank/DDBJ whole genome shotgun (WGS) entry which is preliminary data.</text>
</comment>
<dbReference type="InterPro" id="IPR004332">
    <property type="entry name" value="Transposase_MuDR"/>
</dbReference>
<protein>
    <recommendedName>
        <fullName evidence="1">Transposase MuDR plant domain-containing protein</fullName>
    </recommendedName>
</protein>
<dbReference type="Proteomes" id="UP001188597">
    <property type="component" value="Unassembled WGS sequence"/>
</dbReference>
<name>A0AA88V7Q4_9ASTE</name>
<dbReference type="EMBL" id="JAVXUP010002649">
    <property type="protein sequence ID" value="KAK3002120.1"/>
    <property type="molecule type" value="Genomic_DNA"/>
</dbReference>
<gene>
    <name evidence="2" type="ORF">RJ639_021308</name>
</gene>